<dbReference type="InterPro" id="IPR036259">
    <property type="entry name" value="MFS_trans_sf"/>
</dbReference>
<feature type="transmembrane region" description="Helical" evidence="1">
    <location>
        <begin position="107"/>
        <end position="124"/>
    </location>
</feature>
<protein>
    <submittedName>
        <fullName evidence="2">Major Facilitator Superfamily protein</fullName>
    </submittedName>
</protein>
<feature type="transmembrane region" description="Helical" evidence="1">
    <location>
        <begin position="144"/>
        <end position="166"/>
    </location>
</feature>
<keyword evidence="1" id="KW-1133">Transmembrane helix</keyword>
<feature type="transmembrane region" description="Helical" evidence="1">
    <location>
        <begin position="372"/>
        <end position="392"/>
    </location>
</feature>
<dbReference type="EMBL" id="CP046452">
    <property type="protein sequence ID" value="QGU02481.1"/>
    <property type="molecule type" value="Genomic_DNA"/>
</dbReference>
<evidence type="ECO:0000313" key="3">
    <source>
        <dbReference type="Proteomes" id="UP000427071"/>
    </source>
</evidence>
<name>A0A6B8VRI8_9CORY</name>
<dbReference type="PANTHER" id="PTHR23526:SF2">
    <property type="entry name" value="MAJOR FACILITATOR SUPERFAMILY (MFS) PROFILE DOMAIN-CONTAINING PROTEIN"/>
    <property type="match status" value="1"/>
</dbReference>
<dbReference type="InterPro" id="IPR052528">
    <property type="entry name" value="Sugar_transport-like"/>
</dbReference>
<feature type="transmembrane region" description="Helical" evidence="1">
    <location>
        <begin position="36"/>
        <end position="54"/>
    </location>
</feature>
<feature type="transmembrane region" description="Helical" evidence="1">
    <location>
        <begin position="253"/>
        <end position="275"/>
    </location>
</feature>
<feature type="transmembrane region" description="Helical" evidence="1">
    <location>
        <begin position="79"/>
        <end position="101"/>
    </location>
</feature>
<sequence>MAKLDNEDFNARRFIGANGLQSIGDQVVAAKTVLPYLLHIAGAPGFFSAMLVPIRESGSMLPQAALTPWVVRQKSRTRIWVIGSIIQGIAAAGIGACVLFLKGSALGWAVVTLLGALALGRAFCSIASKDVQGRTISKGRRGRITGTAAMVGGVSVVAIGAALMLLGKTPPVSVLVGLIFFSAAAWLLAGAIFGTIREPIPEEQEQAPNNWLSDSRQLLNEDRKFRTFVIVRSLLLVSALSPTFLVMLSPNSLGAFLLATGIALIVGGRVAGVWADRSSKSVMQYGALAASVVILTLVASSLWLADVINVWVMPIGFFAIHLIHTAIRVGRKTYVVDMAEGELRTRYVAVANTAMGVILLLAGAISGGIAHWGPHAALLFLAAMGLIGALLGRNLEEVSTAK</sequence>
<feature type="transmembrane region" description="Helical" evidence="1">
    <location>
        <begin position="172"/>
        <end position="196"/>
    </location>
</feature>
<keyword evidence="1" id="KW-0812">Transmembrane</keyword>
<dbReference type="PANTHER" id="PTHR23526">
    <property type="entry name" value="INTEGRAL MEMBRANE TRANSPORT PROTEIN-RELATED"/>
    <property type="match status" value="1"/>
</dbReference>
<dbReference type="SUPFAM" id="SSF103473">
    <property type="entry name" value="MFS general substrate transporter"/>
    <property type="match status" value="1"/>
</dbReference>
<gene>
    <name evidence="2" type="ORF">CKALI_08105</name>
</gene>
<feature type="transmembrane region" description="Helical" evidence="1">
    <location>
        <begin position="282"/>
        <end position="304"/>
    </location>
</feature>
<dbReference type="Proteomes" id="UP000427071">
    <property type="component" value="Chromosome"/>
</dbReference>
<organism evidence="2 3">
    <name type="scientific">Corynebacterium kalinowskii</name>
    <dbReference type="NCBI Taxonomy" id="2675216"/>
    <lineage>
        <taxon>Bacteria</taxon>
        <taxon>Bacillati</taxon>
        <taxon>Actinomycetota</taxon>
        <taxon>Actinomycetes</taxon>
        <taxon>Mycobacteriales</taxon>
        <taxon>Corynebacteriaceae</taxon>
        <taxon>Corynebacterium</taxon>
    </lineage>
</organism>
<reference evidence="3" key="1">
    <citation type="submission" date="2019-11" db="EMBL/GenBank/DDBJ databases">
        <title>Complete genome sequence of Corynebacterium kalinowskii 1959, a novel Corynebacterium species isolated from soil of a small paddock in Vilsendorf, Germany.</title>
        <authorList>
            <person name="Schaffert L."/>
            <person name="Ruwe M."/>
            <person name="Milse J."/>
            <person name="Hanuschka K."/>
            <person name="Ortseifen V."/>
            <person name="Droste J."/>
            <person name="Brandt D."/>
            <person name="Schlueter L."/>
            <person name="Kutter Y."/>
            <person name="Vinke S."/>
            <person name="Viehoefer P."/>
            <person name="Jacob L."/>
            <person name="Luebke N.-C."/>
            <person name="Schulte-Berndt E."/>
            <person name="Hain C."/>
            <person name="Linder M."/>
            <person name="Schmidt P."/>
            <person name="Wollenschlaeger L."/>
            <person name="Luttermann T."/>
            <person name="Thieme E."/>
            <person name="Hassa J."/>
            <person name="Haak M."/>
            <person name="Wittchen M."/>
            <person name="Mentz A."/>
            <person name="Persicke M."/>
            <person name="Busche T."/>
            <person name="Ruckert C."/>
        </authorList>
    </citation>
    <scope>NUCLEOTIDE SEQUENCE [LARGE SCALE GENOMIC DNA]</scope>
    <source>
        <strain evidence="3">1959</strain>
    </source>
</reference>
<dbReference type="AlphaFoldDB" id="A0A6B8VRI8"/>
<accession>A0A6B8VRI8</accession>
<feature type="transmembrane region" description="Helical" evidence="1">
    <location>
        <begin position="347"/>
        <end position="366"/>
    </location>
</feature>
<keyword evidence="1" id="KW-0472">Membrane</keyword>
<evidence type="ECO:0000256" key="1">
    <source>
        <dbReference type="SAM" id="Phobius"/>
    </source>
</evidence>
<proteinExistence type="predicted"/>
<evidence type="ECO:0000313" key="2">
    <source>
        <dbReference type="EMBL" id="QGU02481.1"/>
    </source>
</evidence>
<dbReference type="KEGG" id="ckw:CKALI_08105"/>
<feature type="transmembrane region" description="Helical" evidence="1">
    <location>
        <begin position="310"/>
        <end position="327"/>
    </location>
</feature>
<keyword evidence="3" id="KW-1185">Reference proteome</keyword>
<dbReference type="Gene3D" id="1.20.1250.20">
    <property type="entry name" value="MFS general substrate transporter like domains"/>
    <property type="match status" value="1"/>
</dbReference>
<feature type="transmembrane region" description="Helical" evidence="1">
    <location>
        <begin position="225"/>
        <end position="247"/>
    </location>
</feature>